<name>A0A5K3ER38_MESCO</name>
<accession>A0A5K3ER38</accession>
<feature type="signal peptide" evidence="1">
    <location>
        <begin position="1"/>
        <end position="17"/>
    </location>
</feature>
<feature type="domain" description="SCP" evidence="2">
    <location>
        <begin position="23"/>
        <end position="159"/>
    </location>
</feature>
<evidence type="ECO:0000313" key="3">
    <source>
        <dbReference type="WBParaSite" id="MCU_002079-RA"/>
    </source>
</evidence>
<dbReference type="Pfam" id="PF00188">
    <property type="entry name" value="CAP"/>
    <property type="match status" value="1"/>
</dbReference>
<sequence>MREFVFILAIIWHVTAPYAPSDNERRTIVEAHTKIRESVNPTASNMRMMTYSFEMEQLAETLVQWCLPIHQRDYPGLSVNQFASTDVKGNYEDFNALFAKQARHYDYRKNSCNRKCRAYTKVVWANSTGVGCAMNRCTFAVEGGKKPGDFVVCVYNSESSRKQRPYKKGASCSQCRQEATCSRNQCVTRL</sequence>
<evidence type="ECO:0000259" key="2">
    <source>
        <dbReference type="SMART" id="SM00198"/>
    </source>
</evidence>
<dbReference type="SMART" id="SM00198">
    <property type="entry name" value="SCP"/>
    <property type="match status" value="1"/>
</dbReference>
<dbReference type="InterPro" id="IPR014044">
    <property type="entry name" value="CAP_dom"/>
</dbReference>
<proteinExistence type="predicted"/>
<dbReference type="PANTHER" id="PTHR10334">
    <property type="entry name" value="CYSTEINE-RICH SECRETORY PROTEIN-RELATED"/>
    <property type="match status" value="1"/>
</dbReference>
<dbReference type="AlphaFoldDB" id="A0A5K3ER38"/>
<reference evidence="3" key="1">
    <citation type="submission" date="2019-11" db="UniProtKB">
        <authorList>
            <consortium name="WormBaseParasite"/>
        </authorList>
    </citation>
    <scope>IDENTIFICATION</scope>
</reference>
<dbReference type="SUPFAM" id="SSF55797">
    <property type="entry name" value="PR-1-like"/>
    <property type="match status" value="1"/>
</dbReference>
<dbReference type="Gene3D" id="3.40.33.10">
    <property type="entry name" value="CAP"/>
    <property type="match status" value="1"/>
</dbReference>
<evidence type="ECO:0000256" key="1">
    <source>
        <dbReference type="SAM" id="SignalP"/>
    </source>
</evidence>
<dbReference type="WBParaSite" id="MCU_002079-RA">
    <property type="protein sequence ID" value="MCU_002079-RA"/>
    <property type="gene ID" value="MCU_002079"/>
</dbReference>
<dbReference type="InterPro" id="IPR001283">
    <property type="entry name" value="CRISP-related"/>
</dbReference>
<organism evidence="3">
    <name type="scientific">Mesocestoides corti</name>
    <name type="common">Flatworm</name>
    <dbReference type="NCBI Taxonomy" id="53468"/>
    <lineage>
        <taxon>Eukaryota</taxon>
        <taxon>Metazoa</taxon>
        <taxon>Spiralia</taxon>
        <taxon>Lophotrochozoa</taxon>
        <taxon>Platyhelminthes</taxon>
        <taxon>Cestoda</taxon>
        <taxon>Eucestoda</taxon>
        <taxon>Cyclophyllidea</taxon>
        <taxon>Mesocestoididae</taxon>
        <taxon>Mesocestoides</taxon>
    </lineage>
</organism>
<dbReference type="InterPro" id="IPR035940">
    <property type="entry name" value="CAP_sf"/>
</dbReference>
<feature type="chain" id="PRO_5024449096" evidence="1">
    <location>
        <begin position="18"/>
        <end position="190"/>
    </location>
</feature>
<protein>
    <submittedName>
        <fullName evidence="3">SCP domain-containing protein</fullName>
    </submittedName>
</protein>
<keyword evidence="1" id="KW-0732">Signal</keyword>